<sequence>MGLGARPAGGDVCGRGDPDRRSLRDLHHPAEMGHAGSGRDRHVMIIPSIALSGIRSRCFFINRKPDLSRPSRRRSYTSPVARHPEHTHGCERRGPGPRSTGMGMALLQRNRHMPIVPPMIMDGVRTAVVHNRMSRDAAYIDAGGWRNTTPAAFQHLWDYHKQTVQRWEWRYSARIQATGNRFSKPEGSVSHCRRRIL</sequence>
<feature type="compositionally biased region" description="Basic and acidic residues" evidence="1">
    <location>
        <begin position="82"/>
        <end position="94"/>
    </location>
</feature>
<evidence type="ECO:0000313" key="3">
    <source>
        <dbReference type="Proteomes" id="UP000198661"/>
    </source>
</evidence>
<proteinExistence type="predicted"/>
<organism evidence="2 3">
    <name type="scientific">Planifilum fulgidum</name>
    <dbReference type="NCBI Taxonomy" id="201973"/>
    <lineage>
        <taxon>Bacteria</taxon>
        <taxon>Bacillati</taxon>
        <taxon>Bacillota</taxon>
        <taxon>Bacilli</taxon>
        <taxon>Bacillales</taxon>
        <taxon>Thermoactinomycetaceae</taxon>
        <taxon>Planifilum</taxon>
    </lineage>
</organism>
<evidence type="ECO:0000313" key="2">
    <source>
        <dbReference type="EMBL" id="SFF63571.1"/>
    </source>
</evidence>
<feature type="region of interest" description="Disordered" evidence="1">
    <location>
        <begin position="1"/>
        <end position="38"/>
    </location>
</feature>
<protein>
    <submittedName>
        <fullName evidence="2">Uncharacterized protein</fullName>
    </submittedName>
</protein>
<reference evidence="2 3" key="1">
    <citation type="submission" date="2016-10" db="EMBL/GenBank/DDBJ databases">
        <authorList>
            <person name="de Groot N.N."/>
        </authorList>
    </citation>
    <scope>NUCLEOTIDE SEQUENCE [LARGE SCALE GENOMIC DNA]</scope>
    <source>
        <strain evidence="2 3">DSM 44945</strain>
    </source>
</reference>
<keyword evidence="3" id="KW-1185">Reference proteome</keyword>
<gene>
    <name evidence="2" type="ORF">SAMN04488025_10181</name>
</gene>
<feature type="compositionally biased region" description="Basic and acidic residues" evidence="1">
    <location>
        <begin position="14"/>
        <end position="38"/>
    </location>
</feature>
<dbReference type="AlphaFoldDB" id="A0A1I2KEP3"/>
<name>A0A1I2KEP3_9BACL</name>
<feature type="region of interest" description="Disordered" evidence="1">
    <location>
        <begin position="67"/>
        <end position="98"/>
    </location>
</feature>
<evidence type="ECO:0000256" key="1">
    <source>
        <dbReference type="SAM" id="MobiDB-lite"/>
    </source>
</evidence>
<accession>A0A1I2KEP3</accession>
<dbReference type="EMBL" id="FOOK01000001">
    <property type="protein sequence ID" value="SFF63571.1"/>
    <property type="molecule type" value="Genomic_DNA"/>
</dbReference>
<dbReference type="Proteomes" id="UP000198661">
    <property type="component" value="Unassembled WGS sequence"/>
</dbReference>
<dbReference type="STRING" id="201973.SAMN04488025_10181"/>